<evidence type="ECO:0000256" key="1">
    <source>
        <dbReference type="ARBA" id="ARBA00022614"/>
    </source>
</evidence>
<sequence>MKTVPSGAFRPLRSLEMLVLDNNFLSSMSQSALDGLRNLQELYLRNNKLLHIPSEVFSNTLKLSQLALSGNDLKAVTGNVFRHLPELKKLYLQDNPWHCDCDIMSLVKWIEENKATLSPQDALKCVSPSELRNKRLMSLQVGNMNCSGYIY</sequence>
<dbReference type="SMART" id="SM00082">
    <property type="entry name" value="LRRCT"/>
    <property type="match status" value="1"/>
</dbReference>
<reference evidence="5" key="1">
    <citation type="submission" date="2021-05" db="EMBL/GenBank/DDBJ databases">
        <authorList>
            <person name="Tigano A."/>
        </authorList>
    </citation>
    <scope>NUCLEOTIDE SEQUENCE</scope>
</reference>
<evidence type="ECO:0000313" key="5">
    <source>
        <dbReference type="EMBL" id="CAG5950255.1"/>
    </source>
</evidence>
<proteinExistence type="predicted"/>
<dbReference type="PANTHER" id="PTHR24366">
    <property type="entry name" value="IG(IMMUNOGLOBULIN) AND LRR(LEUCINE RICH REPEAT) DOMAINS"/>
    <property type="match status" value="1"/>
</dbReference>
<keyword evidence="6" id="KW-1185">Reference proteome</keyword>
<keyword evidence="1" id="KW-0433">Leucine-rich repeat</keyword>
<dbReference type="Pfam" id="PF13855">
    <property type="entry name" value="LRR_8"/>
    <property type="match status" value="1"/>
</dbReference>
<dbReference type="InterPro" id="IPR032675">
    <property type="entry name" value="LRR_dom_sf"/>
</dbReference>
<evidence type="ECO:0000256" key="2">
    <source>
        <dbReference type="ARBA" id="ARBA00022729"/>
    </source>
</evidence>
<evidence type="ECO:0000259" key="4">
    <source>
        <dbReference type="SMART" id="SM00082"/>
    </source>
</evidence>
<name>A0A8S4BH10_9TELE</name>
<keyword evidence="2" id="KW-0732">Signal</keyword>
<protein>
    <submittedName>
        <fullName evidence="5">(Atlantic silverside) hypothetical protein</fullName>
    </submittedName>
</protein>
<feature type="domain" description="LRRCT" evidence="4">
    <location>
        <begin position="95"/>
        <end position="147"/>
    </location>
</feature>
<dbReference type="SUPFAM" id="SSF52058">
    <property type="entry name" value="L domain-like"/>
    <property type="match status" value="1"/>
</dbReference>
<evidence type="ECO:0000256" key="3">
    <source>
        <dbReference type="ARBA" id="ARBA00022737"/>
    </source>
</evidence>
<dbReference type="PROSITE" id="PS51450">
    <property type="entry name" value="LRR"/>
    <property type="match status" value="1"/>
</dbReference>
<dbReference type="PANTHER" id="PTHR24366:SF161">
    <property type="entry name" value="TIR DOMAIN-CONTAINING PROTEIN"/>
    <property type="match status" value="1"/>
</dbReference>
<dbReference type="OrthoDB" id="694479at2759"/>
<dbReference type="SMART" id="SM00369">
    <property type="entry name" value="LRR_TYP"/>
    <property type="match status" value="3"/>
</dbReference>
<dbReference type="InterPro" id="IPR003591">
    <property type="entry name" value="Leu-rich_rpt_typical-subtyp"/>
</dbReference>
<gene>
    <name evidence="5" type="ORF">MMEN_LOCUS14263</name>
</gene>
<dbReference type="Gene3D" id="3.80.10.10">
    <property type="entry name" value="Ribonuclease Inhibitor"/>
    <property type="match status" value="1"/>
</dbReference>
<dbReference type="Proteomes" id="UP000677803">
    <property type="component" value="Unassembled WGS sequence"/>
</dbReference>
<dbReference type="InterPro" id="IPR001611">
    <property type="entry name" value="Leu-rich_rpt"/>
</dbReference>
<dbReference type="EMBL" id="CAJRST010018890">
    <property type="protein sequence ID" value="CAG5950255.1"/>
    <property type="molecule type" value="Genomic_DNA"/>
</dbReference>
<dbReference type="AlphaFoldDB" id="A0A8S4BH10"/>
<keyword evidence="3" id="KW-0677">Repeat</keyword>
<comment type="caution">
    <text evidence="5">The sequence shown here is derived from an EMBL/GenBank/DDBJ whole genome shotgun (WGS) entry which is preliminary data.</text>
</comment>
<organism evidence="5 6">
    <name type="scientific">Menidia menidia</name>
    <name type="common">Atlantic silverside</name>
    <dbReference type="NCBI Taxonomy" id="238744"/>
    <lineage>
        <taxon>Eukaryota</taxon>
        <taxon>Metazoa</taxon>
        <taxon>Chordata</taxon>
        <taxon>Craniata</taxon>
        <taxon>Vertebrata</taxon>
        <taxon>Euteleostomi</taxon>
        <taxon>Actinopterygii</taxon>
        <taxon>Neopterygii</taxon>
        <taxon>Teleostei</taxon>
        <taxon>Neoteleostei</taxon>
        <taxon>Acanthomorphata</taxon>
        <taxon>Ovalentaria</taxon>
        <taxon>Atherinomorphae</taxon>
        <taxon>Atheriniformes</taxon>
        <taxon>Atherinopsidae</taxon>
        <taxon>Menidiinae</taxon>
        <taxon>Menidia</taxon>
    </lineage>
</organism>
<dbReference type="InterPro" id="IPR000483">
    <property type="entry name" value="Cys-rich_flank_reg_C"/>
</dbReference>
<accession>A0A8S4BH10</accession>
<evidence type="ECO:0000313" key="6">
    <source>
        <dbReference type="Proteomes" id="UP000677803"/>
    </source>
</evidence>